<evidence type="ECO:0000313" key="2">
    <source>
        <dbReference type="Proteomes" id="UP000324222"/>
    </source>
</evidence>
<reference evidence="1 2" key="1">
    <citation type="submission" date="2019-05" db="EMBL/GenBank/DDBJ databases">
        <title>Another draft genome of Portunus trituberculatus and its Hox gene families provides insights of decapod evolution.</title>
        <authorList>
            <person name="Jeong J.-H."/>
            <person name="Song I."/>
            <person name="Kim S."/>
            <person name="Choi T."/>
            <person name="Kim D."/>
            <person name="Ryu S."/>
            <person name="Kim W."/>
        </authorList>
    </citation>
    <scope>NUCLEOTIDE SEQUENCE [LARGE SCALE GENOMIC DNA]</scope>
    <source>
        <tissue evidence="1">Muscle</tissue>
    </source>
</reference>
<name>A0A5B7FS86_PORTR</name>
<dbReference type="Proteomes" id="UP000324222">
    <property type="component" value="Unassembled WGS sequence"/>
</dbReference>
<organism evidence="1 2">
    <name type="scientific">Portunus trituberculatus</name>
    <name type="common">Swimming crab</name>
    <name type="synonym">Neptunus trituberculatus</name>
    <dbReference type="NCBI Taxonomy" id="210409"/>
    <lineage>
        <taxon>Eukaryota</taxon>
        <taxon>Metazoa</taxon>
        <taxon>Ecdysozoa</taxon>
        <taxon>Arthropoda</taxon>
        <taxon>Crustacea</taxon>
        <taxon>Multicrustacea</taxon>
        <taxon>Malacostraca</taxon>
        <taxon>Eumalacostraca</taxon>
        <taxon>Eucarida</taxon>
        <taxon>Decapoda</taxon>
        <taxon>Pleocyemata</taxon>
        <taxon>Brachyura</taxon>
        <taxon>Eubrachyura</taxon>
        <taxon>Portunoidea</taxon>
        <taxon>Portunidae</taxon>
        <taxon>Portuninae</taxon>
        <taxon>Portunus</taxon>
    </lineage>
</organism>
<dbReference type="AlphaFoldDB" id="A0A5B7FS86"/>
<keyword evidence="2" id="KW-1185">Reference proteome</keyword>
<dbReference type="EMBL" id="VSRR010009628">
    <property type="protein sequence ID" value="MPC50630.1"/>
    <property type="molecule type" value="Genomic_DNA"/>
</dbReference>
<sequence>MTSLDSLVPDWLHHFFRIQSLVRVPGSRYLLLLRFGNSGLTCKIIMISEGGGNKAKEEKYNSCTTTTTTATTTTTTITTIITFIGIPVTTTVTTTLFP</sequence>
<gene>
    <name evidence="1" type="ORF">E2C01_044459</name>
</gene>
<comment type="caution">
    <text evidence="1">The sequence shown here is derived from an EMBL/GenBank/DDBJ whole genome shotgun (WGS) entry which is preliminary data.</text>
</comment>
<accession>A0A5B7FS86</accession>
<protein>
    <submittedName>
        <fullName evidence="1">Uncharacterized protein</fullName>
    </submittedName>
</protein>
<evidence type="ECO:0000313" key="1">
    <source>
        <dbReference type="EMBL" id="MPC50630.1"/>
    </source>
</evidence>
<proteinExistence type="predicted"/>